<proteinExistence type="inferred from homology"/>
<dbReference type="OrthoDB" id="2747330at2759"/>
<keyword evidence="7" id="KW-0378">Hydrolase</keyword>
<comment type="subcellular location">
    <subcellularLocation>
        <location evidence="1">Secreted</location>
    </subcellularLocation>
</comment>
<keyword evidence="4" id="KW-0645">Protease</keyword>
<feature type="domain" description="Peptidase A1" evidence="10">
    <location>
        <begin position="87"/>
        <end position="425"/>
    </location>
</feature>
<dbReference type="GO" id="GO:0006508">
    <property type="term" value="P:proteolysis"/>
    <property type="evidence" value="ECO:0007669"/>
    <property type="project" value="UniProtKB-KW"/>
</dbReference>
<dbReference type="eggNOG" id="KOG1339">
    <property type="taxonomic scope" value="Eukaryota"/>
</dbReference>
<gene>
    <name evidence="12" type="primary">LOC101511726</name>
</gene>
<dbReference type="SUPFAM" id="SSF50630">
    <property type="entry name" value="Acid proteases"/>
    <property type="match status" value="1"/>
</dbReference>
<evidence type="ECO:0000256" key="2">
    <source>
        <dbReference type="ARBA" id="ARBA00007447"/>
    </source>
</evidence>
<evidence type="ECO:0000256" key="3">
    <source>
        <dbReference type="ARBA" id="ARBA00022525"/>
    </source>
</evidence>
<evidence type="ECO:0000313" key="11">
    <source>
        <dbReference type="Proteomes" id="UP000087171"/>
    </source>
</evidence>
<dbReference type="Gene3D" id="2.40.70.10">
    <property type="entry name" value="Acid Proteases"/>
    <property type="match status" value="2"/>
</dbReference>
<dbReference type="CDD" id="cd05476">
    <property type="entry name" value="pepsin_A_like_plant"/>
    <property type="match status" value="1"/>
</dbReference>
<keyword evidence="3" id="KW-0964">Secreted</keyword>
<sequence length="433" mass="47578">MDTQSFLILLLFSLCFIVFHSHAQNNGFSVELIHRDSLKSPFYQLAQTKYQLVVNAARQSISHINHFYKDSLTSTPESNIIPEKGAYLMTYSVGTPPSRVYGIADTGSEIIWLQCQHCLQCFNQTNPMFDPSKSSSYKIIPCGSNTCRSRRDTYCTENEYCQYNIEYGDKSHSRGDLSVETLTIYSTTGHSFSFPNVVIGCGTQNTVSFEGKSYGIVGLGGGSVSLTTQLGSTIGGKFSYCLVPLLVESSVTSKLNFRKTAVVSGHGVVSTPLTKKNLQTFYYLTLEAFTVGNKRVKFGGDSIGGKEGNIIIDLGTTLTLLPSEDYTNLESTVAKFVKLDRVKDPNNQFSLCYNVTSEGYDFPIITANFKGADVKLNSINTFIPVADGMVCFAFISSNIGSIFGNLAQQNLLVGYDLVKNVVSFKQTDCTKLN</sequence>
<evidence type="ECO:0000256" key="5">
    <source>
        <dbReference type="ARBA" id="ARBA00022729"/>
    </source>
</evidence>
<dbReference type="GO" id="GO:0005576">
    <property type="term" value="C:extracellular region"/>
    <property type="evidence" value="ECO:0007669"/>
    <property type="project" value="UniProtKB-SubCell"/>
</dbReference>
<dbReference type="RefSeq" id="XP_004511020.1">
    <property type="nucleotide sequence ID" value="XM_004510963.2"/>
</dbReference>
<dbReference type="STRING" id="3827.A0A1S2YWG6"/>
<keyword evidence="6" id="KW-0064">Aspartyl protease</keyword>
<dbReference type="AlphaFoldDB" id="A0A1S2YWG6"/>
<evidence type="ECO:0000256" key="8">
    <source>
        <dbReference type="ARBA" id="ARBA00023180"/>
    </source>
</evidence>
<evidence type="ECO:0000256" key="6">
    <source>
        <dbReference type="ARBA" id="ARBA00022750"/>
    </source>
</evidence>
<dbReference type="InterPro" id="IPR032799">
    <property type="entry name" value="TAXi_C"/>
</dbReference>
<evidence type="ECO:0000256" key="7">
    <source>
        <dbReference type="ARBA" id="ARBA00022801"/>
    </source>
</evidence>
<dbReference type="InterPro" id="IPR051708">
    <property type="entry name" value="Plant_Aspart_Prot_A1"/>
</dbReference>
<dbReference type="GeneID" id="101511726"/>
<keyword evidence="8" id="KW-0325">Glycoprotein</keyword>
<dbReference type="Pfam" id="PF14543">
    <property type="entry name" value="TAXi_N"/>
    <property type="match status" value="1"/>
</dbReference>
<dbReference type="InterPro" id="IPR021109">
    <property type="entry name" value="Peptidase_aspartic_dom_sf"/>
</dbReference>
<reference evidence="12" key="2">
    <citation type="submission" date="2025-08" db="UniProtKB">
        <authorList>
            <consortium name="RefSeq"/>
        </authorList>
    </citation>
    <scope>IDENTIFICATION</scope>
    <source>
        <tissue evidence="12">Etiolated seedlings</tissue>
    </source>
</reference>
<evidence type="ECO:0000313" key="12">
    <source>
        <dbReference type="RefSeq" id="XP_004511020.1"/>
    </source>
</evidence>
<accession>A0A1S2YWG6</accession>
<name>A0A1S2YWG6_CICAR</name>
<evidence type="ECO:0000256" key="4">
    <source>
        <dbReference type="ARBA" id="ARBA00022670"/>
    </source>
</evidence>
<comment type="similarity">
    <text evidence="2">Belongs to the peptidase A1 family.</text>
</comment>
<evidence type="ECO:0000256" key="1">
    <source>
        <dbReference type="ARBA" id="ARBA00004613"/>
    </source>
</evidence>
<dbReference type="Proteomes" id="UP000087171">
    <property type="component" value="Chromosome Ca7"/>
</dbReference>
<protein>
    <submittedName>
        <fullName evidence="12">Aspartic proteinase CDR1-like</fullName>
    </submittedName>
</protein>
<evidence type="ECO:0000259" key="10">
    <source>
        <dbReference type="PROSITE" id="PS51767"/>
    </source>
</evidence>
<dbReference type="Pfam" id="PF14541">
    <property type="entry name" value="TAXi_C"/>
    <property type="match status" value="1"/>
</dbReference>
<feature type="signal peptide" evidence="9">
    <location>
        <begin position="1"/>
        <end position="23"/>
    </location>
</feature>
<organism evidence="11 12">
    <name type="scientific">Cicer arietinum</name>
    <name type="common">Chickpea</name>
    <name type="synonym">Garbanzo</name>
    <dbReference type="NCBI Taxonomy" id="3827"/>
    <lineage>
        <taxon>Eukaryota</taxon>
        <taxon>Viridiplantae</taxon>
        <taxon>Streptophyta</taxon>
        <taxon>Embryophyta</taxon>
        <taxon>Tracheophyta</taxon>
        <taxon>Spermatophyta</taxon>
        <taxon>Magnoliopsida</taxon>
        <taxon>eudicotyledons</taxon>
        <taxon>Gunneridae</taxon>
        <taxon>Pentapetalae</taxon>
        <taxon>rosids</taxon>
        <taxon>fabids</taxon>
        <taxon>Fabales</taxon>
        <taxon>Fabaceae</taxon>
        <taxon>Papilionoideae</taxon>
        <taxon>50 kb inversion clade</taxon>
        <taxon>NPAAA clade</taxon>
        <taxon>Hologalegina</taxon>
        <taxon>IRL clade</taxon>
        <taxon>Cicereae</taxon>
        <taxon>Cicer</taxon>
    </lineage>
</organism>
<evidence type="ECO:0000256" key="9">
    <source>
        <dbReference type="SAM" id="SignalP"/>
    </source>
</evidence>
<dbReference type="FunFam" id="2.40.70.10:FF:000050">
    <property type="entry name" value="Aspartic proteinase CDR1"/>
    <property type="match status" value="1"/>
</dbReference>
<feature type="chain" id="PRO_5010324278" evidence="9">
    <location>
        <begin position="24"/>
        <end position="433"/>
    </location>
</feature>
<dbReference type="PROSITE" id="PS51767">
    <property type="entry name" value="PEPTIDASE_A1"/>
    <property type="match status" value="1"/>
</dbReference>
<reference evidence="11" key="1">
    <citation type="journal article" date="2013" name="Nat. Biotechnol.">
        <title>Draft genome sequence of chickpea (Cicer arietinum) provides a resource for trait improvement.</title>
        <authorList>
            <person name="Varshney R.K."/>
            <person name="Song C."/>
            <person name="Saxena R.K."/>
            <person name="Azam S."/>
            <person name="Yu S."/>
            <person name="Sharpe A.G."/>
            <person name="Cannon S."/>
            <person name="Baek J."/>
            <person name="Rosen B.D."/>
            <person name="Tar'an B."/>
            <person name="Millan T."/>
            <person name="Zhang X."/>
            <person name="Ramsay L.D."/>
            <person name="Iwata A."/>
            <person name="Wang Y."/>
            <person name="Nelson W."/>
            <person name="Farmer A.D."/>
            <person name="Gaur P.M."/>
            <person name="Soderlund C."/>
            <person name="Penmetsa R.V."/>
            <person name="Xu C."/>
            <person name="Bharti A.K."/>
            <person name="He W."/>
            <person name="Winter P."/>
            <person name="Zhao S."/>
            <person name="Hane J.K."/>
            <person name="Carrasquilla-Garcia N."/>
            <person name="Condie J.A."/>
            <person name="Upadhyaya H.D."/>
            <person name="Luo M.C."/>
            <person name="Thudi M."/>
            <person name="Gowda C.L."/>
            <person name="Singh N.P."/>
            <person name="Lichtenzveig J."/>
            <person name="Gali K.K."/>
            <person name="Rubio J."/>
            <person name="Nadarajan N."/>
            <person name="Dolezel J."/>
            <person name="Bansal K.C."/>
            <person name="Xu X."/>
            <person name="Edwards D."/>
            <person name="Zhang G."/>
            <person name="Kahl G."/>
            <person name="Gil J."/>
            <person name="Singh K.B."/>
            <person name="Datta S.K."/>
            <person name="Jackson S.A."/>
            <person name="Wang J."/>
            <person name="Cook D.R."/>
        </authorList>
    </citation>
    <scope>NUCLEOTIDE SEQUENCE [LARGE SCALE GENOMIC DNA]</scope>
    <source>
        <strain evidence="11">cv. CDC Frontier</strain>
    </source>
</reference>
<dbReference type="InterPro" id="IPR034161">
    <property type="entry name" value="Pepsin-like_plant"/>
</dbReference>
<dbReference type="GO" id="GO:0004190">
    <property type="term" value="F:aspartic-type endopeptidase activity"/>
    <property type="evidence" value="ECO:0007669"/>
    <property type="project" value="UniProtKB-KW"/>
</dbReference>
<dbReference type="PANTHER" id="PTHR47967:SF66">
    <property type="entry name" value="ASPARTIC PROTEINASE CDR1-RELATED"/>
    <property type="match status" value="1"/>
</dbReference>
<keyword evidence="11" id="KW-1185">Reference proteome</keyword>
<dbReference type="InterPro" id="IPR033121">
    <property type="entry name" value="PEPTIDASE_A1"/>
</dbReference>
<keyword evidence="5 9" id="KW-0732">Signal</keyword>
<dbReference type="PANTHER" id="PTHR47967">
    <property type="entry name" value="OS07G0603500 PROTEIN-RELATED"/>
    <property type="match status" value="1"/>
</dbReference>
<dbReference type="KEGG" id="cam:101511726"/>
<dbReference type="PaxDb" id="3827-XP_004511020.1"/>
<dbReference type="InterPro" id="IPR032861">
    <property type="entry name" value="TAXi_N"/>
</dbReference>
<dbReference type="FunFam" id="2.40.70.10:FF:000016">
    <property type="entry name" value="Probable aspartic protease At2g35615"/>
    <property type="match status" value="1"/>
</dbReference>